<organism evidence="1 2">
    <name type="scientific">Paramuricea clavata</name>
    <name type="common">Red gorgonian</name>
    <name type="synonym">Violescent sea-whip</name>
    <dbReference type="NCBI Taxonomy" id="317549"/>
    <lineage>
        <taxon>Eukaryota</taxon>
        <taxon>Metazoa</taxon>
        <taxon>Cnidaria</taxon>
        <taxon>Anthozoa</taxon>
        <taxon>Octocorallia</taxon>
        <taxon>Malacalcyonacea</taxon>
        <taxon>Plexauridae</taxon>
        <taxon>Paramuricea</taxon>
    </lineage>
</organism>
<dbReference type="AlphaFoldDB" id="A0A6S7KM93"/>
<proteinExistence type="predicted"/>
<protein>
    <submittedName>
        <fullName evidence="1">Uncharacterized protein</fullName>
    </submittedName>
</protein>
<dbReference type="EMBL" id="CACRXK020033918">
    <property type="protein sequence ID" value="CAB4044074.1"/>
    <property type="molecule type" value="Genomic_DNA"/>
</dbReference>
<accession>A0A6S7KM93</accession>
<sequence>FKYFRSGNTYDNTDNGTTVVVWHIVVTLVSGFILGILFSYIASCSRRRWFSNRKPERNPEPKTTEVDTTYQELDLSKMNTEDNYQSLSVNAASNDVANDDDSTYTQLSKSRDVEDNYQSLT</sequence>
<evidence type="ECO:0000313" key="1">
    <source>
        <dbReference type="EMBL" id="CAB4044074.1"/>
    </source>
</evidence>
<comment type="caution">
    <text evidence="1">The sequence shown here is derived from an EMBL/GenBank/DDBJ whole genome shotgun (WGS) entry which is preliminary data.</text>
</comment>
<dbReference type="Proteomes" id="UP001152795">
    <property type="component" value="Unassembled WGS sequence"/>
</dbReference>
<evidence type="ECO:0000313" key="2">
    <source>
        <dbReference type="Proteomes" id="UP001152795"/>
    </source>
</evidence>
<name>A0A6S7KM93_PARCT</name>
<feature type="non-terminal residue" evidence="1">
    <location>
        <position position="1"/>
    </location>
</feature>
<reference evidence="1" key="1">
    <citation type="submission" date="2020-04" db="EMBL/GenBank/DDBJ databases">
        <authorList>
            <person name="Alioto T."/>
            <person name="Alioto T."/>
            <person name="Gomez Garrido J."/>
        </authorList>
    </citation>
    <scope>NUCLEOTIDE SEQUENCE</scope>
    <source>
        <strain evidence="1">A484AB</strain>
    </source>
</reference>
<gene>
    <name evidence="1" type="ORF">PACLA_8A052760</name>
</gene>
<keyword evidence="2" id="KW-1185">Reference proteome</keyword>
<dbReference type="OrthoDB" id="10488567at2759"/>